<evidence type="ECO:0000313" key="3">
    <source>
        <dbReference type="Proteomes" id="UP001151760"/>
    </source>
</evidence>
<comment type="caution">
    <text evidence="2">The sequence shown here is derived from an EMBL/GenBank/DDBJ whole genome shotgun (WGS) entry which is preliminary data.</text>
</comment>
<feature type="compositionally biased region" description="Basic and acidic residues" evidence="1">
    <location>
        <begin position="136"/>
        <end position="149"/>
    </location>
</feature>
<evidence type="ECO:0000313" key="2">
    <source>
        <dbReference type="EMBL" id="GJT23737.1"/>
    </source>
</evidence>
<reference evidence="2" key="2">
    <citation type="submission" date="2022-01" db="EMBL/GenBank/DDBJ databases">
        <authorList>
            <person name="Yamashiro T."/>
            <person name="Shiraishi A."/>
            <person name="Satake H."/>
            <person name="Nakayama K."/>
        </authorList>
    </citation>
    <scope>NUCLEOTIDE SEQUENCE</scope>
</reference>
<accession>A0ABQ5CB25</accession>
<proteinExistence type="predicted"/>
<sequence length="206" mass="22888">MDDLYNNLKVYEPEVKGMSSSSSSTQNMAFMSSSNNNTSTTNEVVNAAHEVTTASTQVNPDYSTNIDNLSDAVIYDIEEIDLRWQMAMLTMRARRFLKNTGKKLTVNGNETIGFDKSKVEYYNCYKRGHFAKECRAPRNQDNKNKESSRRSVPVETSTSTALVSCDGLSGYDWSDQAEEGPNYALMAFSSSGPDSKASNDSICLKL</sequence>
<dbReference type="InterPro" id="IPR036875">
    <property type="entry name" value="Znf_CCHC_sf"/>
</dbReference>
<keyword evidence="3" id="KW-1185">Reference proteome</keyword>
<organism evidence="2 3">
    <name type="scientific">Tanacetum coccineum</name>
    <dbReference type="NCBI Taxonomy" id="301880"/>
    <lineage>
        <taxon>Eukaryota</taxon>
        <taxon>Viridiplantae</taxon>
        <taxon>Streptophyta</taxon>
        <taxon>Embryophyta</taxon>
        <taxon>Tracheophyta</taxon>
        <taxon>Spermatophyta</taxon>
        <taxon>Magnoliopsida</taxon>
        <taxon>eudicotyledons</taxon>
        <taxon>Gunneridae</taxon>
        <taxon>Pentapetalae</taxon>
        <taxon>asterids</taxon>
        <taxon>campanulids</taxon>
        <taxon>Asterales</taxon>
        <taxon>Asteraceae</taxon>
        <taxon>Asteroideae</taxon>
        <taxon>Anthemideae</taxon>
        <taxon>Anthemidinae</taxon>
        <taxon>Tanacetum</taxon>
    </lineage>
</organism>
<reference evidence="2" key="1">
    <citation type="journal article" date="2022" name="Int. J. Mol. Sci.">
        <title>Draft Genome of Tanacetum Coccineum: Genomic Comparison of Closely Related Tanacetum-Family Plants.</title>
        <authorList>
            <person name="Yamashiro T."/>
            <person name="Shiraishi A."/>
            <person name="Nakayama K."/>
            <person name="Satake H."/>
        </authorList>
    </citation>
    <scope>NUCLEOTIDE SEQUENCE</scope>
</reference>
<gene>
    <name evidence="2" type="ORF">Tco_0893674</name>
</gene>
<dbReference type="Proteomes" id="UP001151760">
    <property type="component" value="Unassembled WGS sequence"/>
</dbReference>
<dbReference type="Gene3D" id="4.10.60.10">
    <property type="entry name" value="Zinc finger, CCHC-type"/>
    <property type="match status" value="1"/>
</dbReference>
<feature type="region of interest" description="Disordered" evidence="1">
    <location>
        <begin position="136"/>
        <end position="158"/>
    </location>
</feature>
<name>A0ABQ5CB25_9ASTR</name>
<protein>
    <submittedName>
        <fullName evidence="2">Ribonuclease H-like domain-containing protein</fullName>
    </submittedName>
</protein>
<dbReference type="SUPFAM" id="SSF57756">
    <property type="entry name" value="Retrovirus zinc finger-like domains"/>
    <property type="match status" value="1"/>
</dbReference>
<dbReference type="EMBL" id="BQNB010014079">
    <property type="protein sequence ID" value="GJT23737.1"/>
    <property type="molecule type" value="Genomic_DNA"/>
</dbReference>
<evidence type="ECO:0000256" key="1">
    <source>
        <dbReference type="SAM" id="MobiDB-lite"/>
    </source>
</evidence>